<feature type="non-terminal residue" evidence="2">
    <location>
        <position position="1"/>
    </location>
</feature>
<name>A0AAN4Z293_9BILA</name>
<protein>
    <submittedName>
        <fullName evidence="2">Uncharacterized protein</fullName>
    </submittedName>
</protein>
<sequence length="97" mass="11262">VGFEFDDIKEEEMVDYNMIEPKYEPIDPPLSIPDNQPFGLEAIDNGIKVEETLNDDMIQPKDEPIDEPPNDDQDFNMDLVGDEIQYKDEPLPEEYEV</sequence>
<accession>A0AAN4Z293</accession>
<gene>
    <name evidence="2" type="ORF">PMAYCL1PPCAC_00808</name>
</gene>
<dbReference type="EMBL" id="BTRK01000001">
    <property type="protein sequence ID" value="GMR30613.1"/>
    <property type="molecule type" value="Genomic_DNA"/>
</dbReference>
<evidence type="ECO:0000313" key="3">
    <source>
        <dbReference type="Proteomes" id="UP001328107"/>
    </source>
</evidence>
<feature type="compositionally biased region" description="Acidic residues" evidence="1">
    <location>
        <begin position="64"/>
        <end position="75"/>
    </location>
</feature>
<organism evidence="2 3">
    <name type="scientific">Pristionchus mayeri</name>
    <dbReference type="NCBI Taxonomy" id="1317129"/>
    <lineage>
        <taxon>Eukaryota</taxon>
        <taxon>Metazoa</taxon>
        <taxon>Ecdysozoa</taxon>
        <taxon>Nematoda</taxon>
        <taxon>Chromadorea</taxon>
        <taxon>Rhabditida</taxon>
        <taxon>Rhabditina</taxon>
        <taxon>Diplogasteromorpha</taxon>
        <taxon>Diplogasteroidea</taxon>
        <taxon>Neodiplogasteridae</taxon>
        <taxon>Pristionchus</taxon>
    </lineage>
</organism>
<reference evidence="3" key="1">
    <citation type="submission" date="2022-10" db="EMBL/GenBank/DDBJ databases">
        <title>Genome assembly of Pristionchus species.</title>
        <authorList>
            <person name="Yoshida K."/>
            <person name="Sommer R.J."/>
        </authorList>
    </citation>
    <scope>NUCLEOTIDE SEQUENCE [LARGE SCALE GENOMIC DNA]</scope>
    <source>
        <strain evidence="3">RS5460</strain>
    </source>
</reference>
<feature type="region of interest" description="Disordered" evidence="1">
    <location>
        <begin position="58"/>
        <end position="97"/>
    </location>
</feature>
<dbReference type="Proteomes" id="UP001328107">
    <property type="component" value="Unassembled WGS sequence"/>
</dbReference>
<proteinExistence type="predicted"/>
<evidence type="ECO:0000256" key="1">
    <source>
        <dbReference type="SAM" id="MobiDB-lite"/>
    </source>
</evidence>
<dbReference type="AlphaFoldDB" id="A0AAN4Z293"/>
<evidence type="ECO:0000313" key="2">
    <source>
        <dbReference type="EMBL" id="GMR30613.1"/>
    </source>
</evidence>
<comment type="caution">
    <text evidence="2">The sequence shown here is derived from an EMBL/GenBank/DDBJ whole genome shotgun (WGS) entry which is preliminary data.</text>
</comment>
<keyword evidence="3" id="KW-1185">Reference proteome</keyword>